<dbReference type="Proteomes" id="UP000195991">
    <property type="component" value="Unassembled WGS sequence"/>
</dbReference>
<dbReference type="AlphaFoldDB" id="A0A1C4FFP6"/>
<protein>
    <recommendedName>
        <fullName evidence="3">Calcium ABC transporter ATPase</fullName>
    </recommendedName>
</protein>
<proteinExistence type="predicted"/>
<dbReference type="RefSeq" id="WP_088008932.1">
    <property type="nucleotide sequence ID" value="NZ_FMBI01000037.1"/>
</dbReference>
<evidence type="ECO:0000313" key="2">
    <source>
        <dbReference type="Proteomes" id="UP000195991"/>
    </source>
</evidence>
<name>A0A1C4FFP6_BACTU</name>
<accession>A0A1C4FFP6</accession>
<evidence type="ECO:0008006" key="3">
    <source>
        <dbReference type="Google" id="ProtNLM"/>
    </source>
</evidence>
<gene>
    <name evidence="1" type="ORF">BTT61001_04283</name>
</gene>
<reference evidence="1 2" key="1">
    <citation type="submission" date="2016-08" db="EMBL/GenBank/DDBJ databases">
        <authorList>
            <person name="Seilhamer J.J."/>
        </authorList>
    </citation>
    <scope>NUCLEOTIDE SEQUENCE [LARGE SCALE GENOMIC DNA]</scope>
    <source>
        <strain evidence="1 2">IEBC_T61001</strain>
    </source>
</reference>
<sequence>MNKLKKYLDELLEGKGKAIIEKEDVQEVLPRLEAVLEETDCVYSWSENMEGRVLVIIHEVK</sequence>
<organism evidence="1 2">
    <name type="scientific">Bacillus thuringiensis</name>
    <dbReference type="NCBI Taxonomy" id="1428"/>
    <lineage>
        <taxon>Bacteria</taxon>
        <taxon>Bacillati</taxon>
        <taxon>Bacillota</taxon>
        <taxon>Bacilli</taxon>
        <taxon>Bacillales</taxon>
        <taxon>Bacillaceae</taxon>
        <taxon>Bacillus</taxon>
        <taxon>Bacillus cereus group</taxon>
    </lineage>
</organism>
<dbReference type="EMBL" id="FMBI01000037">
    <property type="protein sequence ID" value="SCC54740.1"/>
    <property type="molecule type" value="Genomic_DNA"/>
</dbReference>
<evidence type="ECO:0000313" key="1">
    <source>
        <dbReference type="EMBL" id="SCC54740.1"/>
    </source>
</evidence>